<gene>
    <name evidence="1" type="ORF">GCM10007147_24060</name>
</gene>
<organism evidence="1 2">
    <name type="scientific">Nocardiopsis kunsanensis</name>
    <dbReference type="NCBI Taxonomy" id="141693"/>
    <lineage>
        <taxon>Bacteria</taxon>
        <taxon>Bacillati</taxon>
        <taxon>Actinomycetota</taxon>
        <taxon>Actinomycetes</taxon>
        <taxon>Streptosporangiales</taxon>
        <taxon>Nocardiopsidaceae</taxon>
        <taxon>Nocardiopsis</taxon>
    </lineage>
</organism>
<reference evidence="1 2" key="1">
    <citation type="journal article" date="2014" name="Int. J. Syst. Evol. Microbiol.">
        <title>Complete genome sequence of Corynebacterium casei LMG S-19264T (=DSM 44701T), isolated from a smear-ripened cheese.</title>
        <authorList>
            <consortium name="US DOE Joint Genome Institute (JGI-PGF)"/>
            <person name="Walter F."/>
            <person name="Albersmeier A."/>
            <person name="Kalinowski J."/>
            <person name="Ruckert C."/>
        </authorList>
    </citation>
    <scope>NUCLEOTIDE SEQUENCE [LARGE SCALE GENOMIC DNA]</scope>
    <source>
        <strain evidence="1 2">KCTC 19473</strain>
    </source>
</reference>
<evidence type="ECO:0000313" key="2">
    <source>
        <dbReference type="Proteomes" id="UP000654947"/>
    </source>
</evidence>
<proteinExistence type="predicted"/>
<keyword evidence="2" id="KW-1185">Reference proteome</keyword>
<name>A0A918XCY5_9ACTN</name>
<sequence>MSFAVGNLTGRIAFGPLLSLAGEATQWALAAGDCRRGGRRCHHVRLAQGYGTGGDGVPVGASVLPGPARAVLLETTGREPSGPATG</sequence>
<accession>A0A918XCY5</accession>
<dbReference type="EMBL" id="BMXL01000010">
    <property type="protein sequence ID" value="GHD26202.1"/>
    <property type="molecule type" value="Genomic_DNA"/>
</dbReference>
<protein>
    <submittedName>
        <fullName evidence="1">Uncharacterized protein</fullName>
    </submittedName>
</protein>
<comment type="caution">
    <text evidence="1">The sequence shown here is derived from an EMBL/GenBank/DDBJ whole genome shotgun (WGS) entry which is preliminary data.</text>
</comment>
<dbReference type="AlphaFoldDB" id="A0A918XCY5"/>
<dbReference type="Proteomes" id="UP000654947">
    <property type="component" value="Unassembled WGS sequence"/>
</dbReference>
<evidence type="ECO:0000313" key="1">
    <source>
        <dbReference type="EMBL" id="GHD26202.1"/>
    </source>
</evidence>